<dbReference type="Proteomes" id="UP000617544">
    <property type="component" value="Unassembled WGS sequence"/>
</dbReference>
<comment type="caution">
    <text evidence="3">The sequence shown here is derived from an EMBL/GenBank/DDBJ whole genome shotgun (WGS) entry which is preliminary data.</text>
</comment>
<name>A0A832T8R5_PYRHR</name>
<organism evidence="3 4">
    <name type="scientific">Pyrococcus horikoshii</name>
    <dbReference type="NCBI Taxonomy" id="53953"/>
    <lineage>
        <taxon>Archaea</taxon>
        <taxon>Methanobacteriati</taxon>
        <taxon>Methanobacteriota</taxon>
        <taxon>Thermococci</taxon>
        <taxon>Thermococcales</taxon>
        <taxon>Thermococcaceae</taxon>
        <taxon>Pyrococcus</taxon>
    </lineage>
</organism>
<reference evidence="3" key="1">
    <citation type="journal article" date="2020" name="bioRxiv">
        <title>A rank-normalized archaeal taxonomy based on genome phylogeny resolves widespread incomplete and uneven classifications.</title>
        <authorList>
            <person name="Rinke C."/>
            <person name="Chuvochina M."/>
            <person name="Mussig A.J."/>
            <person name="Chaumeil P.-A."/>
            <person name="Waite D.W."/>
            <person name="Whitman W.B."/>
            <person name="Parks D.H."/>
            <person name="Hugenholtz P."/>
        </authorList>
    </citation>
    <scope>NUCLEOTIDE SEQUENCE</scope>
    <source>
        <strain evidence="3">UBA8834</strain>
    </source>
</reference>
<dbReference type="AlphaFoldDB" id="A0A832T8R5"/>
<feature type="transmembrane region" description="Helical" evidence="1">
    <location>
        <begin position="148"/>
        <end position="165"/>
    </location>
</feature>
<evidence type="ECO:0000259" key="2">
    <source>
        <dbReference type="Pfam" id="PF05763"/>
    </source>
</evidence>
<feature type="transmembrane region" description="Helical" evidence="1">
    <location>
        <begin position="121"/>
        <end position="141"/>
    </location>
</feature>
<evidence type="ECO:0000313" key="3">
    <source>
        <dbReference type="EMBL" id="HII60914.1"/>
    </source>
</evidence>
<feature type="transmembrane region" description="Helical" evidence="1">
    <location>
        <begin position="58"/>
        <end position="79"/>
    </location>
</feature>
<dbReference type="InterPro" id="IPR008553">
    <property type="entry name" value="DUF835"/>
</dbReference>
<dbReference type="Pfam" id="PF05763">
    <property type="entry name" value="DUF835"/>
    <property type="match status" value="1"/>
</dbReference>
<feature type="transmembrane region" description="Helical" evidence="1">
    <location>
        <begin position="6"/>
        <end position="29"/>
    </location>
</feature>
<keyword evidence="1" id="KW-0472">Membrane</keyword>
<feature type="transmembrane region" description="Helical" evidence="1">
    <location>
        <begin position="36"/>
        <end position="52"/>
    </location>
</feature>
<dbReference type="RefSeq" id="WP_010884615.1">
    <property type="nucleotide sequence ID" value="NZ_DUJN01000004.1"/>
</dbReference>
<dbReference type="OMA" id="EWFAPIG"/>
<dbReference type="EMBL" id="DUJN01000004">
    <property type="protein sequence ID" value="HII60914.1"/>
    <property type="molecule type" value="Genomic_DNA"/>
</dbReference>
<dbReference type="GeneID" id="1444402"/>
<feature type="transmembrane region" description="Helical" evidence="1">
    <location>
        <begin position="91"/>
        <end position="109"/>
    </location>
</feature>
<protein>
    <submittedName>
        <fullName evidence="3">DUF835 domain-containing protein</fullName>
    </submittedName>
</protein>
<proteinExistence type="predicted"/>
<gene>
    <name evidence="3" type="ORF">HA331_04015</name>
</gene>
<sequence length="352" mass="39782">MSPLSLGFAMIITIGIKLTGSAFLGRVYYRTRRKSSVVLSLALALYALNTLSDLLKNYFLNQLFLALSSACFFMALYYLEAEEEKAVPSKTLYLTLSLTPLLITIYVWLLERVIPTSETWSIVGVSWGISGFFILASGVSILKLRDIFGNRILWLSASLIAIGAHEMDYPFLRPIKWFAPIGFLLAATFVVLLVYGIFLVFGSEVYFKRKSPGKISIKLKPGSMIMNMEEFKAISPSLQNFPVLAFVRHLKTPETWYSYFVTRARSDGGAVDPMNLPRIIELSRKYFQSVERGVVVIDCLEYLVLYNGFENTAKHLAILRDYATVNNGTLILITSKEAWGEKEWSLLVRMFS</sequence>
<accession>A0A832T8R5</accession>
<feature type="transmembrane region" description="Helical" evidence="1">
    <location>
        <begin position="177"/>
        <end position="201"/>
    </location>
</feature>
<evidence type="ECO:0000256" key="1">
    <source>
        <dbReference type="SAM" id="Phobius"/>
    </source>
</evidence>
<keyword evidence="1" id="KW-1133">Transmembrane helix</keyword>
<keyword evidence="1" id="KW-0812">Transmembrane</keyword>
<evidence type="ECO:0000313" key="4">
    <source>
        <dbReference type="Proteomes" id="UP000617544"/>
    </source>
</evidence>
<feature type="domain" description="DUF835" evidence="2">
    <location>
        <begin position="230"/>
        <end position="351"/>
    </location>
</feature>